<organism evidence="6 7">
    <name type="scientific">Phycicoccus sonneratiae</name>
    <dbReference type="NCBI Taxonomy" id="2807628"/>
    <lineage>
        <taxon>Bacteria</taxon>
        <taxon>Bacillati</taxon>
        <taxon>Actinomycetota</taxon>
        <taxon>Actinomycetes</taxon>
        <taxon>Micrococcales</taxon>
        <taxon>Intrasporangiaceae</taxon>
        <taxon>Phycicoccus</taxon>
    </lineage>
</organism>
<accession>A0ABS2CHH0</accession>
<comment type="subcellular location">
    <subcellularLocation>
        <location evidence="1">Membrane</location>
        <topology evidence="1">Multi-pass membrane protein</topology>
    </subcellularLocation>
</comment>
<dbReference type="EMBL" id="JAFDVD010000004">
    <property type="protein sequence ID" value="MBM6399332.1"/>
    <property type="molecule type" value="Genomic_DNA"/>
</dbReference>
<keyword evidence="3 5" id="KW-1133">Transmembrane helix</keyword>
<dbReference type="Gene3D" id="1.50.10.150">
    <property type="entry name" value="Voltage-dependent anion channel"/>
    <property type="match status" value="1"/>
</dbReference>
<dbReference type="Pfam" id="PF03595">
    <property type="entry name" value="SLAC1"/>
    <property type="match status" value="1"/>
</dbReference>
<dbReference type="PANTHER" id="PTHR37955">
    <property type="entry name" value="TELLURITE RESISTANCE PROTEIN TEHA"/>
    <property type="match status" value="1"/>
</dbReference>
<dbReference type="InterPro" id="IPR052951">
    <property type="entry name" value="Tellurite_res_ion_channel"/>
</dbReference>
<evidence type="ECO:0000256" key="5">
    <source>
        <dbReference type="SAM" id="Phobius"/>
    </source>
</evidence>
<feature type="transmembrane region" description="Helical" evidence="5">
    <location>
        <begin position="244"/>
        <end position="262"/>
    </location>
</feature>
<evidence type="ECO:0000256" key="1">
    <source>
        <dbReference type="ARBA" id="ARBA00004141"/>
    </source>
</evidence>
<keyword evidence="4 5" id="KW-0472">Membrane</keyword>
<feature type="transmembrane region" description="Helical" evidence="5">
    <location>
        <begin position="213"/>
        <end position="232"/>
    </location>
</feature>
<evidence type="ECO:0000256" key="4">
    <source>
        <dbReference type="ARBA" id="ARBA00023136"/>
    </source>
</evidence>
<dbReference type="Proteomes" id="UP001430172">
    <property type="component" value="Unassembled WGS sequence"/>
</dbReference>
<feature type="transmembrane region" description="Helical" evidence="5">
    <location>
        <begin position="181"/>
        <end position="201"/>
    </location>
</feature>
<protein>
    <submittedName>
        <fullName evidence="6">SLAC1 anion channel family protein</fullName>
    </submittedName>
</protein>
<dbReference type="InterPro" id="IPR038665">
    <property type="entry name" value="Voltage-dep_anion_channel_sf"/>
</dbReference>
<dbReference type="RefSeq" id="WP_204129828.1">
    <property type="nucleotide sequence ID" value="NZ_JAFDVD010000004.1"/>
</dbReference>
<evidence type="ECO:0000256" key="3">
    <source>
        <dbReference type="ARBA" id="ARBA00022989"/>
    </source>
</evidence>
<comment type="caution">
    <text evidence="6">The sequence shown here is derived from an EMBL/GenBank/DDBJ whole genome shotgun (WGS) entry which is preliminary data.</text>
</comment>
<feature type="transmembrane region" description="Helical" evidence="5">
    <location>
        <begin position="274"/>
        <end position="292"/>
    </location>
</feature>
<evidence type="ECO:0000313" key="6">
    <source>
        <dbReference type="EMBL" id="MBM6399332.1"/>
    </source>
</evidence>
<evidence type="ECO:0000313" key="7">
    <source>
        <dbReference type="Proteomes" id="UP001430172"/>
    </source>
</evidence>
<dbReference type="PANTHER" id="PTHR37955:SF1">
    <property type="entry name" value="DEP DOMAIN-CONTAINING PROTEIN"/>
    <property type="match status" value="1"/>
</dbReference>
<feature type="transmembrane region" description="Helical" evidence="5">
    <location>
        <begin position="98"/>
        <end position="117"/>
    </location>
</feature>
<gene>
    <name evidence="6" type="ORF">JQN70_02920</name>
</gene>
<feature type="transmembrane region" description="Helical" evidence="5">
    <location>
        <begin position="22"/>
        <end position="43"/>
    </location>
</feature>
<feature type="transmembrane region" description="Helical" evidence="5">
    <location>
        <begin position="298"/>
        <end position="323"/>
    </location>
</feature>
<name>A0ABS2CHH0_9MICO</name>
<dbReference type="CDD" id="cd09323">
    <property type="entry name" value="TDT_SLAC1_like"/>
    <property type="match status" value="1"/>
</dbReference>
<keyword evidence="7" id="KW-1185">Reference proteome</keyword>
<proteinExistence type="predicted"/>
<feature type="transmembrane region" description="Helical" evidence="5">
    <location>
        <begin position="55"/>
        <end position="77"/>
    </location>
</feature>
<dbReference type="InterPro" id="IPR004695">
    <property type="entry name" value="SLAC1/Mae1/Ssu1/TehA"/>
</dbReference>
<reference evidence="6" key="1">
    <citation type="submission" date="2021-02" db="EMBL/GenBank/DDBJ databases">
        <title>Phycicoccus sp. MQZ13P-5T, whole genome shotgun sequence.</title>
        <authorList>
            <person name="Tuo L."/>
        </authorList>
    </citation>
    <scope>NUCLEOTIDE SEQUENCE</scope>
    <source>
        <strain evidence="6">MQZ13P-5</strain>
    </source>
</reference>
<sequence>MTHVLTTPAAGADAPGVTAPSLAHLPVTLFASVMGVGGLSLAWRRAARTWAVPQWPAQVLLALAAATFLVVGAAYALKWVRFPAAARAELRHPVRMTFAPTLTVSLLVLATAGRDVAPGVASVLWWLGAVGHLAATFAVLGAWSARTDIGPAAVTPAWFVPVVGNVVAPLAAAEVGSVEVAWFAFGVGVVFWLALLPLVLHRLLLHDSPLPERLLPTVAILAAPPAVSLLAWQALTGTADGPVVRILGAATLAFVLLLAAHLPRLRRLPFGLPWWAYTFPLAAAAAAAVSVAGTRPQVGYDVVAAGLLVVATVVVVGVAGLTVRTATRREICRPE</sequence>
<feature type="transmembrane region" description="Helical" evidence="5">
    <location>
        <begin position="157"/>
        <end position="175"/>
    </location>
</feature>
<keyword evidence="2 5" id="KW-0812">Transmembrane</keyword>
<feature type="transmembrane region" description="Helical" evidence="5">
    <location>
        <begin position="123"/>
        <end position="145"/>
    </location>
</feature>
<evidence type="ECO:0000256" key="2">
    <source>
        <dbReference type="ARBA" id="ARBA00022692"/>
    </source>
</evidence>